<sequence>MQLPESPSPPPNDLWTILATCLVVLITGFISVARRVVQEKENNWILIATEYSACLLVGYLAYEAYPSVHPHLPGYLSWITQNIFSATGSYIGIRAFHIAEYYTTEKFKPS</sequence>
<organism evidence="2">
    <name type="scientific">Acinetobacter baumannii</name>
    <dbReference type="NCBI Taxonomy" id="470"/>
    <lineage>
        <taxon>Bacteria</taxon>
        <taxon>Pseudomonadati</taxon>
        <taxon>Pseudomonadota</taxon>
        <taxon>Gammaproteobacteria</taxon>
        <taxon>Moraxellales</taxon>
        <taxon>Moraxellaceae</taxon>
        <taxon>Acinetobacter</taxon>
        <taxon>Acinetobacter calcoaceticus/baumannii complex</taxon>
    </lineage>
</organism>
<reference evidence="2" key="1">
    <citation type="submission" date="2019-07" db="EMBL/GenBank/DDBJ databases">
        <title>Biological characteristics of mucoid Acinetobacter baumannii from a general hospital in China.</title>
        <authorList>
            <person name="Hua X."/>
            <person name="Yu Y."/>
        </authorList>
    </citation>
    <scope>NUCLEOTIDE SEQUENCE [LARGE SCALE GENOMIC DNA]</scope>
    <source>
        <strain evidence="2">N41</strain>
    </source>
</reference>
<feature type="transmembrane region" description="Helical" evidence="1">
    <location>
        <begin position="14"/>
        <end position="32"/>
    </location>
</feature>
<evidence type="ECO:0008006" key="3">
    <source>
        <dbReference type="Google" id="ProtNLM"/>
    </source>
</evidence>
<keyword evidence="1" id="KW-1133">Transmembrane helix</keyword>
<proteinExistence type="predicted"/>
<keyword evidence="1" id="KW-0812">Transmembrane</keyword>
<dbReference type="EMBL" id="VMBB01000021">
    <property type="protein sequence ID" value="MDR8261613.1"/>
    <property type="molecule type" value="Genomic_DNA"/>
</dbReference>
<protein>
    <recommendedName>
        <fullName evidence="3">Holin</fullName>
    </recommendedName>
</protein>
<keyword evidence="1" id="KW-0472">Membrane</keyword>
<gene>
    <name evidence="2" type="ORF">FPK87_14240</name>
</gene>
<evidence type="ECO:0000313" key="2">
    <source>
        <dbReference type="EMBL" id="MDR8261613.1"/>
    </source>
</evidence>
<feature type="transmembrane region" description="Helical" evidence="1">
    <location>
        <begin position="44"/>
        <end position="62"/>
    </location>
</feature>
<accession>A0ABD5DAB9</accession>
<evidence type="ECO:0000256" key="1">
    <source>
        <dbReference type="SAM" id="Phobius"/>
    </source>
</evidence>
<comment type="caution">
    <text evidence="2">The sequence shown here is derived from an EMBL/GenBank/DDBJ whole genome shotgun (WGS) entry which is preliminary data.</text>
</comment>
<dbReference type="RefSeq" id="WP_004716576.1">
    <property type="nucleotide sequence ID" value="NZ_CP110465.1"/>
</dbReference>
<dbReference type="AlphaFoldDB" id="A0ABD5DAB9"/>
<name>A0ABD5DAB9_ACIBA</name>